<comment type="caution">
    <text evidence="1">The sequence shown here is derived from an EMBL/GenBank/DDBJ whole genome shotgun (WGS) entry which is preliminary data.</text>
</comment>
<dbReference type="Proteomes" id="UP000230002">
    <property type="component" value="Unassembled WGS sequence"/>
</dbReference>
<evidence type="ECO:0000313" key="1">
    <source>
        <dbReference type="EMBL" id="PIL35148.1"/>
    </source>
</evidence>
<evidence type="ECO:0008006" key="3">
    <source>
        <dbReference type="Google" id="ProtNLM"/>
    </source>
</evidence>
<sequence>MATSTALTNSDILSLIFECFILRPLEDVAYSEETRAALARVARVCVAFHEPAVRLLWKDLTSFVALLRCLPSSLTRVKAKERNLMSWNIYMLNGNVVPQEWERMRLRAEYVKRLDLRASEDRLGLATWAYLSHLTQDHPLLPNLRRLGCTFDSPQSTLMTRPLLSPNLTHLYIDCALPGGGGSEWECSLRSFFHVICSIATRLSHIDIYASRSYQIPFPFTVLSPIRQLHFLRSVVLDWSTSSLAIDLPPLQSVLSDMKSLEVLELTGREGFMTSNHWDARPQLEMSLAPRWTLKNLRELEVNFFYPLTMNDELYSCIDSPHLRELRDFSHVTTQERSVTRVSIIAHHFPHLQVLFLTSFSFFAPSDFSLGLIVPSLSTLHAITTFKLFLSSEFEAQGITRDGHIHALAKAWPLLTTLSVYTSFPSSSSLSPAALVSLATLCPKLEVLDLPSLRILESGLSCLDDYPVLDHTLAIISFRRLELTDCKYAASLLDRLFPHLCIRGSPSPSFPYIAWRNKSPPPLYEQVEAQLKAVQAARRQHGRRVHEEDVDHIYPVLNLVA</sequence>
<dbReference type="AlphaFoldDB" id="A0A2G8SNJ7"/>
<dbReference type="OrthoDB" id="2754669at2759"/>
<gene>
    <name evidence="1" type="ORF">GSI_02937</name>
</gene>
<organism evidence="1 2">
    <name type="scientific">Ganoderma sinense ZZ0214-1</name>
    <dbReference type="NCBI Taxonomy" id="1077348"/>
    <lineage>
        <taxon>Eukaryota</taxon>
        <taxon>Fungi</taxon>
        <taxon>Dikarya</taxon>
        <taxon>Basidiomycota</taxon>
        <taxon>Agaricomycotina</taxon>
        <taxon>Agaricomycetes</taxon>
        <taxon>Polyporales</taxon>
        <taxon>Polyporaceae</taxon>
        <taxon>Ganoderma</taxon>
    </lineage>
</organism>
<evidence type="ECO:0000313" key="2">
    <source>
        <dbReference type="Proteomes" id="UP000230002"/>
    </source>
</evidence>
<proteinExistence type="predicted"/>
<protein>
    <recommendedName>
        <fullName evidence="3">F-box domain-containing protein</fullName>
    </recommendedName>
</protein>
<name>A0A2G8SNJ7_9APHY</name>
<reference evidence="1 2" key="1">
    <citation type="journal article" date="2015" name="Sci. Rep.">
        <title>Chromosome-level genome map provides insights into diverse defense mechanisms in the medicinal fungus Ganoderma sinense.</title>
        <authorList>
            <person name="Zhu Y."/>
            <person name="Xu J."/>
            <person name="Sun C."/>
            <person name="Zhou S."/>
            <person name="Xu H."/>
            <person name="Nelson D.R."/>
            <person name="Qian J."/>
            <person name="Song J."/>
            <person name="Luo H."/>
            <person name="Xiang L."/>
            <person name="Li Y."/>
            <person name="Xu Z."/>
            <person name="Ji A."/>
            <person name="Wang L."/>
            <person name="Lu S."/>
            <person name="Hayward A."/>
            <person name="Sun W."/>
            <person name="Li X."/>
            <person name="Schwartz D.C."/>
            <person name="Wang Y."/>
            <person name="Chen S."/>
        </authorList>
    </citation>
    <scope>NUCLEOTIDE SEQUENCE [LARGE SCALE GENOMIC DNA]</scope>
    <source>
        <strain evidence="1 2">ZZ0214-1</strain>
    </source>
</reference>
<dbReference type="STRING" id="1077348.A0A2G8SNJ7"/>
<dbReference type="Gene3D" id="3.80.10.10">
    <property type="entry name" value="Ribonuclease Inhibitor"/>
    <property type="match status" value="1"/>
</dbReference>
<dbReference type="InterPro" id="IPR032675">
    <property type="entry name" value="LRR_dom_sf"/>
</dbReference>
<dbReference type="EMBL" id="AYKW01000004">
    <property type="protein sequence ID" value="PIL35148.1"/>
    <property type="molecule type" value="Genomic_DNA"/>
</dbReference>
<keyword evidence="2" id="KW-1185">Reference proteome</keyword>
<accession>A0A2G8SNJ7</accession>
<dbReference type="SUPFAM" id="SSF52047">
    <property type="entry name" value="RNI-like"/>
    <property type="match status" value="1"/>
</dbReference>